<dbReference type="NCBIfam" id="NF005453">
    <property type="entry name" value="PRK07046.1"/>
    <property type="match status" value="1"/>
</dbReference>
<dbReference type="SUPFAM" id="SSF53383">
    <property type="entry name" value="PLP-dependent transferases"/>
    <property type="match status" value="1"/>
</dbReference>
<dbReference type="GO" id="GO:0008483">
    <property type="term" value="F:transaminase activity"/>
    <property type="evidence" value="ECO:0007669"/>
    <property type="project" value="InterPro"/>
</dbReference>
<dbReference type="InterPro" id="IPR015422">
    <property type="entry name" value="PyrdxlP-dep_Trfase_small"/>
</dbReference>
<dbReference type="RefSeq" id="WP_184691743.1">
    <property type="nucleotide sequence ID" value="NZ_JACHJN010000005.1"/>
</dbReference>
<dbReference type="Gene3D" id="3.90.1150.10">
    <property type="entry name" value="Aspartate Aminotransferase, domain 1"/>
    <property type="match status" value="1"/>
</dbReference>
<comment type="caution">
    <text evidence="4">The sequence shown here is derived from an EMBL/GenBank/DDBJ whole genome shotgun (WGS) entry which is preliminary data.</text>
</comment>
<accession>A0A841CLU3</accession>
<dbReference type="InterPro" id="IPR015424">
    <property type="entry name" value="PyrdxlP-dep_Trfase"/>
</dbReference>
<dbReference type="GO" id="GO:0030170">
    <property type="term" value="F:pyridoxal phosphate binding"/>
    <property type="evidence" value="ECO:0007669"/>
    <property type="project" value="InterPro"/>
</dbReference>
<dbReference type="InterPro" id="IPR015421">
    <property type="entry name" value="PyrdxlP-dep_Trfase_major"/>
</dbReference>
<evidence type="ECO:0000256" key="2">
    <source>
        <dbReference type="ARBA" id="ARBA00022898"/>
    </source>
</evidence>
<name>A0A841CLU3_9PSEU</name>
<dbReference type="AlphaFoldDB" id="A0A841CLU3"/>
<evidence type="ECO:0000313" key="5">
    <source>
        <dbReference type="Proteomes" id="UP000547510"/>
    </source>
</evidence>
<dbReference type="GO" id="GO:0042286">
    <property type="term" value="F:glutamate-1-semialdehyde 2,1-aminomutase activity"/>
    <property type="evidence" value="ECO:0007669"/>
    <property type="project" value="UniProtKB-EC"/>
</dbReference>
<evidence type="ECO:0000313" key="4">
    <source>
        <dbReference type="EMBL" id="MBB5956975.1"/>
    </source>
</evidence>
<dbReference type="PANTHER" id="PTHR43713">
    <property type="entry name" value="GLUTAMATE-1-SEMIALDEHYDE 2,1-AMINOMUTASE"/>
    <property type="match status" value="1"/>
</dbReference>
<reference evidence="4 5" key="1">
    <citation type="submission" date="2020-08" db="EMBL/GenBank/DDBJ databases">
        <title>Genomic Encyclopedia of Type Strains, Phase III (KMG-III): the genomes of soil and plant-associated and newly described type strains.</title>
        <authorList>
            <person name="Whitman W."/>
        </authorList>
    </citation>
    <scope>NUCLEOTIDE SEQUENCE [LARGE SCALE GENOMIC DNA]</scope>
    <source>
        <strain evidence="4 5">CECT 8640</strain>
    </source>
</reference>
<keyword evidence="5" id="KW-1185">Reference proteome</keyword>
<organism evidence="4 5">
    <name type="scientific">Saccharothrix tamanrassetensis</name>
    <dbReference type="NCBI Taxonomy" id="1051531"/>
    <lineage>
        <taxon>Bacteria</taxon>
        <taxon>Bacillati</taxon>
        <taxon>Actinomycetota</taxon>
        <taxon>Actinomycetes</taxon>
        <taxon>Pseudonocardiales</taxon>
        <taxon>Pseudonocardiaceae</taxon>
        <taxon>Saccharothrix</taxon>
    </lineage>
</organism>
<dbReference type="EC" id="5.4.3.8" evidence="4"/>
<keyword evidence="2 3" id="KW-0663">Pyridoxal phosphate</keyword>
<comment type="similarity">
    <text evidence="3">Belongs to the class-III pyridoxal-phosphate-dependent aminotransferase family.</text>
</comment>
<gene>
    <name evidence="4" type="ORF">FHS29_003568</name>
</gene>
<comment type="cofactor">
    <cofactor evidence="1">
        <name>pyridoxal 5'-phosphate</name>
        <dbReference type="ChEBI" id="CHEBI:597326"/>
    </cofactor>
</comment>
<dbReference type="Pfam" id="PF00202">
    <property type="entry name" value="Aminotran_3"/>
    <property type="match status" value="1"/>
</dbReference>
<evidence type="ECO:0000256" key="1">
    <source>
        <dbReference type="ARBA" id="ARBA00001933"/>
    </source>
</evidence>
<protein>
    <submittedName>
        <fullName evidence="4">Glutamate-1-semialdehyde 2,1-aminomutase</fullName>
        <ecNumber evidence="4">5.4.3.8</ecNumber>
    </submittedName>
</protein>
<dbReference type="InterPro" id="IPR005814">
    <property type="entry name" value="Aminotrans_3"/>
</dbReference>
<dbReference type="PANTHER" id="PTHR43713:SF3">
    <property type="entry name" value="GLUTAMATE-1-SEMIALDEHYDE 2,1-AMINOMUTASE 1, CHLOROPLASTIC-RELATED"/>
    <property type="match status" value="1"/>
</dbReference>
<proteinExistence type="inferred from homology"/>
<keyword evidence="4" id="KW-0413">Isomerase</keyword>
<evidence type="ECO:0000256" key="3">
    <source>
        <dbReference type="RuleBase" id="RU003560"/>
    </source>
</evidence>
<dbReference type="Gene3D" id="3.40.640.10">
    <property type="entry name" value="Type I PLP-dependent aspartate aminotransferase-like (Major domain)"/>
    <property type="match status" value="1"/>
</dbReference>
<dbReference type="EMBL" id="JACHJN010000005">
    <property type="protein sequence ID" value="MBB5956975.1"/>
    <property type="molecule type" value="Genomic_DNA"/>
</dbReference>
<sequence length="458" mass="48784">MTSDRPDPAAPGIDPRRLTDLLARERAAWTEGRPKARALHERAKLSQVHGTPQHWMNQFPPPVPLIVDRAAGARLYDTDGHEYADFGLGATAALWGHNHPAVVAALRDQLDRGLTTLWPHEDHVWVTEELGRRFGLPFWQFTVSASDANRFALLLARVATGRQRILVFHHAYHGSVEQTCAVLTGSGVAAPPGVDPNGVDVRQTTKVVEFNDLPALERALEPRDVAAVLAEPVMTNGGAVIRPDPGFHAALRDLTRRTGTLLVVDETQTIPAGPGGCTGELGLEPDLITMGKCLAGGVPAGVYGMSDSVAAATARYTATGDGGLGSTLAGGALAVRAMRAVLGEVMTERTYTHMNRLASRYESDVDSVIAHHGLPWHVGRLGGRVSYAFTPTPPRNAGQVYSGGGSAVREALWLYLANRGVVLNGMSGAALFSPMTEEADVDLHGELFGAVIAELVGR</sequence>
<dbReference type="Proteomes" id="UP000547510">
    <property type="component" value="Unassembled WGS sequence"/>
</dbReference>